<dbReference type="EMBL" id="LR862140">
    <property type="protein sequence ID" value="CAD1820129.1"/>
    <property type="molecule type" value="Genomic_DNA"/>
</dbReference>
<dbReference type="Pfam" id="PF01190">
    <property type="entry name" value="Pollen_Ole_e_1"/>
    <property type="match status" value="1"/>
</dbReference>
<evidence type="ECO:0000256" key="1">
    <source>
        <dbReference type="SAM" id="SignalP"/>
    </source>
</evidence>
<accession>A0A6V7NNF8</accession>
<name>A0A6V7NNF8_ANACO</name>
<proteinExistence type="predicted"/>
<reference evidence="2" key="1">
    <citation type="submission" date="2020-07" db="EMBL/GenBank/DDBJ databases">
        <authorList>
            <person name="Lin J."/>
        </authorList>
    </citation>
    <scope>NUCLEOTIDE SEQUENCE</scope>
</reference>
<evidence type="ECO:0000313" key="2">
    <source>
        <dbReference type="EMBL" id="CAD1820129.1"/>
    </source>
</evidence>
<gene>
    <name evidence="2" type="ORF">CB5_LOCUS3340</name>
</gene>
<organism evidence="2">
    <name type="scientific">Ananas comosus var. bracteatus</name>
    <name type="common">red pineapple</name>
    <dbReference type="NCBI Taxonomy" id="296719"/>
    <lineage>
        <taxon>Eukaryota</taxon>
        <taxon>Viridiplantae</taxon>
        <taxon>Streptophyta</taxon>
        <taxon>Embryophyta</taxon>
        <taxon>Tracheophyta</taxon>
        <taxon>Spermatophyta</taxon>
        <taxon>Magnoliopsida</taxon>
        <taxon>Liliopsida</taxon>
        <taxon>Poales</taxon>
        <taxon>Bromeliaceae</taxon>
        <taxon>Bromelioideae</taxon>
        <taxon>Ananas</taxon>
    </lineage>
</organism>
<dbReference type="PANTHER" id="PTHR46995:SF6">
    <property type="entry name" value="POLLEN OLE E 1 ALLERGEN AND EXTENSIN FAMILY PROTEIN"/>
    <property type="match status" value="1"/>
</dbReference>
<dbReference type="AlphaFoldDB" id="A0A6V7NNF8"/>
<protein>
    <submittedName>
        <fullName evidence="2">Uncharacterized protein</fullName>
    </submittedName>
</protein>
<feature type="signal peptide" evidence="1">
    <location>
        <begin position="1"/>
        <end position="19"/>
    </location>
</feature>
<feature type="chain" id="PRO_5028363659" evidence="1">
    <location>
        <begin position="20"/>
        <end position="105"/>
    </location>
</feature>
<sequence length="105" mass="11659">MNPSFLIGLFALLFTKSLSLSPNPKPISNITIIGTVFCDACSDNTFSKHCYFLQGVKVRVDCMFKVNSTSKEEISITVDRVTDRFGVYKLDIPPVDGFECRVGGR</sequence>
<dbReference type="PANTHER" id="PTHR46995">
    <property type="entry name" value="OS09G0508200 PROTEIN"/>
    <property type="match status" value="1"/>
</dbReference>
<keyword evidence="1" id="KW-0732">Signal</keyword>